<evidence type="ECO:0000313" key="10">
    <source>
        <dbReference type="Proteomes" id="UP000291343"/>
    </source>
</evidence>
<evidence type="ECO:0000256" key="2">
    <source>
        <dbReference type="ARBA" id="ARBA00006656"/>
    </source>
</evidence>
<comment type="subcellular location">
    <subcellularLocation>
        <location evidence="1">Secreted</location>
    </subcellularLocation>
</comment>
<keyword evidence="7" id="KW-0732">Signal</keyword>
<dbReference type="EMBL" id="QKKF02009490">
    <property type="protein sequence ID" value="RZF45274.1"/>
    <property type="molecule type" value="Genomic_DNA"/>
</dbReference>
<gene>
    <name evidence="9" type="ORF">LSTR_LSTR013648</name>
</gene>
<feature type="chain" id="PRO_5019868995" description="TGF-beta propeptide domain-containing protein" evidence="7">
    <location>
        <begin position="24"/>
        <end position="626"/>
    </location>
</feature>
<name>A0A482XHY8_LAOST</name>
<keyword evidence="10" id="KW-1185">Reference proteome</keyword>
<evidence type="ECO:0000259" key="8">
    <source>
        <dbReference type="Pfam" id="PF00688"/>
    </source>
</evidence>
<dbReference type="Gene3D" id="2.60.120.970">
    <property type="match status" value="1"/>
</dbReference>
<dbReference type="PANTHER" id="PTHR11848">
    <property type="entry name" value="TGF-BETA FAMILY"/>
    <property type="match status" value="1"/>
</dbReference>
<feature type="compositionally biased region" description="Basic and acidic residues" evidence="6">
    <location>
        <begin position="578"/>
        <end position="587"/>
    </location>
</feature>
<feature type="region of interest" description="Disordered" evidence="6">
    <location>
        <begin position="121"/>
        <end position="151"/>
    </location>
</feature>
<evidence type="ECO:0000256" key="4">
    <source>
        <dbReference type="ARBA" id="ARBA00023030"/>
    </source>
</evidence>
<dbReference type="AlphaFoldDB" id="A0A482XHY8"/>
<evidence type="ECO:0000256" key="5">
    <source>
        <dbReference type="ARBA" id="ARBA00023157"/>
    </source>
</evidence>
<dbReference type="InterPro" id="IPR001111">
    <property type="entry name" value="TGF-b_propeptide"/>
</dbReference>
<reference evidence="9 10" key="1">
    <citation type="journal article" date="2017" name="Gigascience">
        <title>Genome sequence of the small brown planthopper, Laodelphax striatellus.</title>
        <authorList>
            <person name="Zhu J."/>
            <person name="Jiang F."/>
            <person name="Wang X."/>
            <person name="Yang P."/>
            <person name="Bao Y."/>
            <person name="Zhao W."/>
            <person name="Wang W."/>
            <person name="Lu H."/>
            <person name="Wang Q."/>
            <person name="Cui N."/>
            <person name="Li J."/>
            <person name="Chen X."/>
            <person name="Luo L."/>
            <person name="Yu J."/>
            <person name="Kang L."/>
            <person name="Cui F."/>
        </authorList>
    </citation>
    <scope>NUCLEOTIDE SEQUENCE [LARGE SCALE GENOMIC DNA]</scope>
    <source>
        <strain evidence="9">Lst14</strain>
    </source>
</reference>
<feature type="signal peptide" evidence="7">
    <location>
        <begin position="1"/>
        <end position="23"/>
    </location>
</feature>
<dbReference type="PANTHER" id="PTHR11848:SF282">
    <property type="entry name" value="TGF-BETA PROPEPTIDE DOMAIN-CONTAINING PROTEIN"/>
    <property type="match status" value="1"/>
</dbReference>
<keyword evidence="3" id="KW-0964">Secreted</keyword>
<evidence type="ECO:0000313" key="9">
    <source>
        <dbReference type="EMBL" id="RZF45274.1"/>
    </source>
</evidence>
<comment type="caution">
    <text evidence="9">The sequence shown here is derived from an EMBL/GenBank/DDBJ whole genome shotgun (WGS) entry which is preliminary data.</text>
</comment>
<feature type="compositionally biased region" description="Acidic residues" evidence="6">
    <location>
        <begin position="127"/>
        <end position="137"/>
    </location>
</feature>
<dbReference type="GO" id="GO:0005615">
    <property type="term" value="C:extracellular space"/>
    <property type="evidence" value="ECO:0007669"/>
    <property type="project" value="TreeGrafter"/>
</dbReference>
<feature type="region of interest" description="Disordered" evidence="6">
    <location>
        <begin position="560"/>
        <end position="587"/>
    </location>
</feature>
<keyword evidence="5" id="KW-1015">Disulfide bond</keyword>
<dbReference type="Proteomes" id="UP000291343">
    <property type="component" value="Unassembled WGS sequence"/>
</dbReference>
<dbReference type="InterPro" id="IPR015615">
    <property type="entry name" value="TGF-beta-rel"/>
</dbReference>
<dbReference type="GO" id="GO:0008083">
    <property type="term" value="F:growth factor activity"/>
    <property type="evidence" value="ECO:0007669"/>
    <property type="project" value="UniProtKB-KW"/>
</dbReference>
<dbReference type="OrthoDB" id="6287506at2759"/>
<evidence type="ECO:0000256" key="1">
    <source>
        <dbReference type="ARBA" id="ARBA00004613"/>
    </source>
</evidence>
<organism evidence="9 10">
    <name type="scientific">Laodelphax striatellus</name>
    <name type="common">Small brown planthopper</name>
    <name type="synonym">Delphax striatella</name>
    <dbReference type="NCBI Taxonomy" id="195883"/>
    <lineage>
        <taxon>Eukaryota</taxon>
        <taxon>Metazoa</taxon>
        <taxon>Ecdysozoa</taxon>
        <taxon>Arthropoda</taxon>
        <taxon>Hexapoda</taxon>
        <taxon>Insecta</taxon>
        <taxon>Pterygota</taxon>
        <taxon>Neoptera</taxon>
        <taxon>Paraneoptera</taxon>
        <taxon>Hemiptera</taxon>
        <taxon>Auchenorrhyncha</taxon>
        <taxon>Fulgoroidea</taxon>
        <taxon>Delphacidae</taxon>
        <taxon>Criomorphinae</taxon>
        <taxon>Laodelphax</taxon>
    </lineage>
</organism>
<evidence type="ECO:0000256" key="6">
    <source>
        <dbReference type="SAM" id="MobiDB-lite"/>
    </source>
</evidence>
<protein>
    <recommendedName>
        <fullName evidence="8">TGF-beta propeptide domain-containing protein</fullName>
    </recommendedName>
</protein>
<keyword evidence="4" id="KW-0339">Growth factor</keyword>
<dbReference type="InParanoid" id="A0A482XHY8"/>
<evidence type="ECO:0000256" key="3">
    <source>
        <dbReference type="ARBA" id="ARBA00022525"/>
    </source>
</evidence>
<comment type="similarity">
    <text evidence="2">Belongs to the TGF-beta family.</text>
</comment>
<feature type="domain" description="TGF-beta propeptide" evidence="8">
    <location>
        <begin position="184"/>
        <end position="415"/>
    </location>
</feature>
<proteinExistence type="inferred from homology"/>
<dbReference type="Pfam" id="PF00688">
    <property type="entry name" value="TGFb_propeptide"/>
    <property type="match status" value="1"/>
</dbReference>
<dbReference type="GO" id="GO:0005125">
    <property type="term" value="F:cytokine activity"/>
    <property type="evidence" value="ECO:0007669"/>
    <property type="project" value="TreeGrafter"/>
</dbReference>
<evidence type="ECO:0000256" key="7">
    <source>
        <dbReference type="SAM" id="SignalP"/>
    </source>
</evidence>
<accession>A0A482XHY8</accession>
<sequence>MAACHLWLLTGLAILLTPPGVYPRPKSESKVEGDKIDISKVQHKYTVDDASDISKVRKMTVDNDDDIDISKVRSTGPKFSLDSIEVDRTSRYLLGSRVIDRVVVDFLDTLPEDDLRAMEELAPSNSSEDEEGMEDDSGYLPQGDMPASAEYNGTQTLNMTDAEGNYTDQLQKANRESPDMNQVERTKEMRLNSIKTQILSYLGLLGGQPNISNNNTSTQQAEIIREMYDKMKRLPQWPPSDVYTEKVQSFYPSCELPRNTDEELWSNGESMHLLFDLSFPTSLQGNVVNIIAAKLRLHKVSQANMTVAVSETCPPPPTPLFDDQAPPAVAFKPQTFHLSHNPASPITVDDKKIRVSIYWYTRSLKKHRVKRKLLDSQMVSVYGDAWTEWNVRSAVKAWKESNKNFGLAIEVEDEDGNLLPAHNYFSPMNCSKEASTSRPIPGFLVDAARLFSLENQSEASGGSSSSAYHFNTHMFPMIDLCTVELPESEIAEAVLYHNAKFALERQLLTVVRNNSISPADNDNDGRHRIRHQNHHRIVVMNSTAVEAMADAAASSIAQGGPASASLISSPQPARQRHHTEVVRRDNGDSVEEMTLTTDDLDGDQLRKHIIVQKVIKRNRQAASSAD</sequence>